<proteinExistence type="predicted"/>
<dbReference type="Gramene" id="OMERI01G11260.1">
    <property type="protein sequence ID" value="OMERI01G11260.1"/>
    <property type="gene ID" value="OMERI01G11260"/>
</dbReference>
<accession>A0A0E0C0S3</accession>
<organism evidence="1">
    <name type="scientific">Oryza meridionalis</name>
    <dbReference type="NCBI Taxonomy" id="40149"/>
    <lineage>
        <taxon>Eukaryota</taxon>
        <taxon>Viridiplantae</taxon>
        <taxon>Streptophyta</taxon>
        <taxon>Embryophyta</taxon>
        <taxon>Tracheophyta</taxon>
        <taxon>Spermatophyta</taxon>
        <taxon>Magnoliopsida</taxon>
        <taxon>Liliopsida</taxon>
        <taxon>Poales</taxon>
        <taxon>Poaceae</taxon>
        <taxon>BOP clade</taxon>
        <taxon>Oryzoideae</taxon>
        <taxon>Oryzeae</taxon>
        <taxon>Oryzinae</taxon>
        <taxon>Oryza</taxon>
    </lineage>
</organism>
<dbReference type="AlphaFoldDB" id="A0A0E0C0S3"/>
<dbReference type="Proteomes" id="UP000008021">
    <property type="component" value="Chromosome 1"/>
</dbReference>
<reference evidence="1" key="2">
    <citation type="submission" date="2018-05" db="EMBL/GenBank/DDBJ databases">
        <title>OmerRS3 (Oryza meridionalis Reference Sequence Version 3).</title>
        <authorList>
            <person name="Zhang J."/>
            <person name="Kudrna D."/>
            <person name="Lee S."/>
            <person name="Talag J."/>
            <person name="Welchert J."/>
            <person name="Wing R.A."/>
        </authorList>
    </citation>
    <scope>NUCLEOTIDE SEQUENCE [LARGE SCALE GENOMIC DNA]</scope>
    <source>
        <strain evidence="1">cv. OR44</strain>
    </source>
</reference>
<evidence type="ECO:0000313" key="2">
    <source>
        <dbReference type="Proteomes" id="UP000008021"/>
    </source>
</evidence>
<reference evidence="1" key="1">
    <citation type="submission" date="2015-04" db="UniProtKB">
        <authorList>
            <consortium name="EnsemblPlants"/>
        </authorList>
    </citation>
    <scope>IDENTIFICATION</scope>
</reference>
<protein>
    <submittedName>
        <fullName evidence="1">Uncharacterized protein</fullName>
    </submittedName>
</protein>
<dbReference type="HOGENOM" id="CLU_2871443_0_0_1"/>
<name>A0A0E0C0S3_9ORYZ</name>
<keyword evidence="2" id="KW-1185">Reference proteome</keyword>
<dbReference type="EnsemblPlants" id="OMERI01G11260.1">
    <property type="protein sequence ID" value="OMERI01G11260.1"/>
    <property type="gene ID" value="OMERI01G11260"/>
</dbReference>
<evidence type="ECO:0000313" key="1">
    <source>
        <dbReference type="EnsemblPlants" id="OMERI01G11260.1"/>
    </source>
</evidence>
<sequence length="64" mass="7602">MGRGGRQLEQIDEGGPTWEVAVEELRANFEELQKKVERDKRFYGIRSKIRPLKLRVTRMRLCKV</sequence>